<dbReference type="Proteomes" id="UP000814176">
    <property type="component" value="Unassembled WGS sequence"/>
</dbReference>
<comment type="caution">
    <text evidence="1">The sequence shown here is derived from an EMBL/GenBank/DDBJ whole genome shotgun (WGS) entry which is preliminary data.</text>
</comment>
<evidence type="ECO:0000313" key="2">
    <source>
        <dbReference type="Proteomes" id="UP000814176"/>
    </source>
</evidence>
<dbReference type="GeneID" id="72008880"/>
<organism evidence="1 2">
    <name type="scientific">Rhodofomes roseus</name>
    <dbReference type="NCBI Taxonomy" id="34475"/>
    <lineage>
        <taxon>Eukaryota</taxon>
        <taxon>Fungi</taxon>
        <taxon>Dikarya</taxon>
        <taxon>Basidiomycota</taxon>
        <taxon>Agaricomycotina</taxon>
        <taxon>Agaricomycetes</taxon>
        <taxon>Polyporales</taxon>
        <taxon>Rhodofomes</taxon>
    </lineage>
</organism>
<sequence length="142" mass="16065">MFFQFLKANTCVRTAWANWYATYLASTTVDAPNRDQINIPNVYDNWIASIVKNIKPFLTSQLNLLVEDYNDVVNGQAGGAPLIDISFYVLMDNNQILNKQGDTLDTPATVYTRQQPVSKQDIMDQIINNVPDIMLVNLLPTH</sequence>
<accession>A0ABQ8JYQ7</accession>
<dbReference type="EMBL" id="JADCUA010000039">
    <property type="protein sequence ID" value="KAH9829397.1"/>
    <property type="molecule type" value="Genomic_DNA"/>
</dbReference>
<dbReference type="RefSeq" id="XP_047772871.1">
    <property type="nucleotide sequence ID" value="XM_047928148.1"/>
</dbReference>
<keyword evidence="2" id="KW-1185">Reference proteome</keyword>
<protein>
    <submittedName>
        <fullName evidence="1">Uncharacterized protein</fullName>
    </submittedName>
</protein>
<reference evidence="1 2" key="1">
    <citation type="journal article" date="2021" name="Environ. Microbiol.">
        <title>Gene family expansions and transcriptome signatures uncover fungal adaptations to wood decay.</title>
        <authorList>
            <person name="Hage H."/>
            <person name="Miyauchi S."/>
            <person name="Viragh M."/>
            <person name="Drula E."/>
            <person name="Min B."/>
            <person name="Chaduli D."/>
            <person name="Navarro D."/>
            <person name="Favel A."/>
            <person name="Norest M."/>
            <person name="Lesage-Meessen L."/>
            <person name="Balint B."/>
            <person name="Merenyi Z."/>
            <person name="de Eugenio L."/>
            <person name="Morin E."/>
            <person name="Martinez A.T."/>
            <person name="Baldrian P."/>
            <person name="Stursova M."/>
            <person name="Martinez M.J."/>
            <person name="Novotny C."/>
            <person name="Magnuson J.K."/>
            <person name="Spatafora J.W."/>
            <person name="Maurice S."/>
            <person name="Pangilinan J."/>
            <person name="Andreopoulos W."/>
            <person name="LaButti K."/>
            <person name="Hundley H."/>
            <person name="Na H."/>
            <person name="Kuo A."/>
            <person name="Barry K."/>
            <person name="Lipzen A."/>
            <person name="Henrissat B."/>
            <person name="Riley R."/>
            <person name="Ahrendt S."/>
            <person name="Nagy L.G."/>
            <person name="Grigoriev I.V."/>
            <person name="Martin F."/>
            <person name="Rosso M.N."/>
        </authorList>
    </citation>
    <scope>NUCLEOTIDE SEQUENCE [LARGE SCALE GENOMIC DNA]</scope>
    <source>
        <strain evidence="1 2">CIRM-BRFM 1785</strain>
    </source>
</reference>
<proteinExistence type="predicted"/>
<gene>
    <name evidence="1" type="ORF">C8Q71DRAFT_863324</name>
</gene>
<evidence type="ECO:0000313" key="1">
    <source>
        <dbReference type="EMBL" id="KAH9829397.1"/>
    </source>
</evidence>
<name>A0ABQ8JYQ7_9APHY</name>